<organism evidence="3 4">
    <name type="scientific">Candidatus Woesebacteria bacterium RIFCSPHIGHO2_01_FULL_40_22</name>
    <dbReference type="NCBI Taxonomy" id="1802499"/>
    <lineage>
        <taxon>Bacteria</taxon>
        <taxon>Candidatus Woeseibacteriota</taxon>
    </lineage>
</organism>
<evidence type="ECO:0008006" key="5">
    <source>
        <dbReference type="Google" id="ProtNLM"/>
    </source>
</evidence>
<dbReference type="GO" id="GO:0008830">
    <property type="term" value="F:dTDP-4-dehydrorhamnose 3,5-epimerase activity"/>
    <property type="evidence" value="ECO:0007669"/>
    <property type="project" value="InterPro"/>
</dbReference>
<protein>
    <recommendedName>
        <fullName evidence="5">dTDP-4-dehydrorhamnose 3,5-epimerase</fullName>
    </recommendedName>
</protein>
<feature type="active site" description="Proton acceptor" evidence="1">
    <location>
        <position position="59"/>
    </location>
</feature>
<evidence type="ECO:0000256" key="2">
    <source>
        <dbReference type="PIRSR" id="PIRSR600888-3"/>
    </source>
</evidence>
<dbReference type="AlphaFoldDB" id="A0A1F7YES3"/>
<gene>
    <name evidence="3" type="ORF">A2628_00555</name>
</gene>
<dbReference type="Pfam" id="PF00908">
    <property type="entry name" value="dTDP_sugar_isom"/>
    <property type="match status" value="1"/>
</dbReference>
<dbReference type="GO" id="GO:0000271">
    <property type="term" value="P:polysaccharide biosynthetic process"/>
    <property type="evidence" value="ECO:0007669"/>
    <property type="project" value="TreeGrafter"/>
</dbReference>
<sequence>MKTTSISGLLVIERPTFRDHRGFFREVYRKDELLAAGVDFKPVQQNHSRSNPGVIRALHAERWNKLVYPIASNSRMFAAIADIRPESATFAKVETFEFSGEPFKSLYIPNGLANSICVVGNEPLDYIYLVDAYYTGGDTRAVAWNDPDLAINWPIKNPIISERDQHNPTLRELFPEKFI</sequence>
<evidence type="ECO:0000313" key="3">
    <source>
        <dbReference type="EMBL" id="OGM25827.1"/>
    </source>
</evidence>
<dbReference type="PANTHER" id="PTHR21047:SF2">
    <property type="entry name" value="THYMIDINE DIPHOSPHO-4-KETO-RHAMNOSE 3,5-EPIMERASE"/>
    <property type="match status" value="1"/>
</dbReference>
<dbReference type="SUPFAM" id="SSF51182">
    <property type="entry name" value="RmlC-like cupins"/>
    <property type="match status" value="1"/>
</dbReference>
<dbReference type="PANTHER" id="PTHR21047">
    <property type="entry name" value="DTDP-6-DEOXY-D-GLUCOSE-3,5 EPIMERASE"/>
    <property type="match status" value="1"/>
</dbReference>
<dbReference type="GO" id="GO:0005829">
    <property type="term" value="C:cytosol"/>
    <property type="evidence" value="ECO:0007669"/>
    <property type="project" value="TreeGrafter"/>
</dbReference>
<feature type="site" description="Participates in a stacking interaction with the thymidine ring of dTDP-4-oxo-6-deoxyglucose" evidence="2">
    <location>
        <position position="134"/>
    </location>
</feature>
<proteinExistence type="predicted"/>
<dbReference type="Proteomes" id="UP000179221">
    <property type="component" value="Unassembled WGS sequence"/>
</dbReference>
<dbReference type="InterPro" id="IPR000888">
    <property type="entry name" value="RmlC-like"/>
</dbReference>
<dbReference type="InterPro" id="IPR014710">
    <property type="entry name" value="RmlC-like_jellyroll"/>
</dbReference>
<dbReference type="EMBL" id="MGGL01000019">
    <property type="protein sequence ID" value="OGM25827.1"/>
    <property type="molecule type" value="Genomic_DNA"/>
</dbReference>
<dbReference type="InterPro" id="IPR011051">
    <property type="entry name" value="RmlC_Cupin_sf"/>
</dbReference>
<dbReference type="Gene3D" id="2.60.120.10">
    <property type="entry name" value="Jelly Rolls"/>
    <property type="match status" value="1"/>
</dbReference>
<feature type="active site" description="Proton donor" evidence="1">
    <location>
        <position position="128"/>
    </location>
</feature>
<dbReference type="CDD" id="cd00438">
    <property type="entry name" value="cupin_RmlC"/>
    <property type="match status" value="1"/>
</dbReference>
<evidence type="ECO:0000313" key="4">
    <source>
        <dbReference type="Proteomes" id="UP000179221"/>
    </source>
</evidence>
<dbReference type="GO" id="GO:0019305">
    <property type="term" value="P:dTDP-rhamnose biosynthetic process"/>
    <property type="evidence" value="ECO:0007669"/>
    <property type="project" value="TreeGrafter"/>
</dbReference>
<reference evidence="3 4" key="1">
    <citation type="journal article" date="2016" name="Nat. Commun.">
        <title>Thousands of microbial genomes shed light on interconnected biogeochemical processes in an aquifer system.</title>
        <authorList>
            <person name="Anantharaman K."/>
            <person name="Brown C.T."/>
            <person name="Hug L.A."/>
            <person name="Sharon I."/>
            <person name="Castelle C.J."/>
            <person name="Probst A.J."/>
            <person name="Thomas B.C."/>
            <person name="Singh A."/>
            <person name="Wilkins M.J."/>
            <person name="Karaoz U."/>
            <person name="Brodie E.L."/>
            <person name="Williams K.H."/>
            <person name="Hubbard S.S."/>
            <person name="Banfield J.F."/>
        </authorList>
    </citation>
    <scope>NUCLEOTIDE SEQUENCE [LARGE SCALE GENOMIC DNA]</scope>
</reference>
<name>A0A1F7YES3_9BACT</name>
<evidence type="ECO:0000256" key="1">
    <source>
        <dbReference type="PIRSR" id="PIRSR600888-1"/>
    </source>
</evidence>
<comment type="caution">
    <text evidence="3">The sequence shown here is derived from an EMBL/GenBank/DDBJ whole genome shotgun (WGS) entry which is preliminary data.</text>
</comment>
<accession>A0A1F7YES3</accession>